<dbReference type="GO" id="GO:0016787">
    <property type="term" value="F:hydrolase activity"/>
    <property type="evidence" value="ECO:0007669"/>
    <property type="project" value="UniProtKB-KW"/>
</dbReference>
<dbReference type="InterPro" id="IPR036705">
    <property type="entry name" value="Ribosyl_crysJ1_sf"/>
</dbReference>
<dbReference type="PANTHER" id="PTHR16222:SF12">
    <property type="entry name" value="ADP-RIBOSYLGLYCOHYDROLASE-RELATED"/>
    <property type="match status" value="1"/>
</dbReference>
<accession>A0A1C5GYB5</accession>
<proteinExistence type="predicted"/>
<dbReference type="InterPro" id="IPR005502">
    <property type="entry name" value="Ribosyl_crysJ1"/>
</dbReference>
<keyword evidence="2" id="KW-1185">Reference proteome</keyword>
<sequence>MARVTATQLPQVRGAMLGLMLGDAIGATGGKVPDDGLLPSTCAGQLACYTVEGLIRAWIRADLKGICHPPSVVWHAYHRWAAGQMILGIKRWGSPDEAWPDGWLADVPALAQRRGSAPATVSALQQQVAGTLQEPVGASLGAHALTRSLPAGIGEWGTYPGSLAAEIAALTHRGEAVSAAAVGATIIGFATDGRSVSHSVEDARKLWASRHLEAELTAEDKLAAAAMGPATAALEAASTAARSSPGRRSVLGRLAPDRRAVSALAGGLYVALSATVGRSSPPGPDDLRTALLLAARAGNGAHAAAVAGAVLGAAHGVDALPVDWLSRLELAWVADSLAHDTVRQFTEHPAGADLLFLAEVMKQPDTDPNWRRRYPGW</sequence>
<organism evidence="1 2">
    <name type="scientific">Micromonospora coxensis</name>
    <dbReference type="NCBI Taxonomy" id="356852"/>
    <lineage>
        <taxon>Bacteria</taxon>
        <taxon>Bacillati</taxon>
        <taxon>Actinomycetota</taxon>
        <taxon>Actinomycetes</taxon>
        <taxon>Micromonosporales</taxon>
        <taxon>Micromonosporaceae</taxon>
        <taxon>Micromonospora</taxon>
    </lineage>
</organism>
<dbReference type="PANTHER" id="PTHR16222">
    <property type="entry name" value="ADP-RIBOSYLGLYCOHYDROLASE"/>
    <property type="match status" value="1"/>
</dbReference>
<dbReference type="RefSeq" id="WP_088974501.1">
    <property type="nucleotide sequence ID" value="NZ_LT607753.1"/>
</dbReference>
<dbReference type="Pfam" id="PF03747">
    <property type="entry name" value="ADP_ribosyl_GH"/>
    <property type="match status" value="1"/>
</dbReference>
<dbReference type="Proteomes" id="UP000198215">
    <property type="component" value="Chromosome I"/>
</dbReference>
<evidence type="ECO:0000313" key="2">
    <source>
        <dbReference type="Proteomes" id="UP000198215"/>
    </source>
</evidence>
<dbReference type="AlphaFoldDB" id="A0A1C5GYB5"/>
<name>A0A1C5GYB5_9ACTN</name>
<dbReference type="SUPFAM" id="SSF101478">
    <property type="entry name" value="ADP-ribosylglycohydrolase"/>
    <property type="match status" value="1"/>
</dbReference>
<dbReference type="Gene3D" id="1.10.4080.10">
    <property type="entry name" value="ADP-ribosylation/Crystallin J1"/>
    <property type="match status" value="1"/>
</dbReference>
<reference evidence="2" key="1">
    <citation type="submission" date="2016-06" db="EMBL/GenBank/DDBJ databases">
        <authorList>
            <person name="Varghese N."/>
            <person name="Submissions Spin"/>
        </authorList>
    </citation>
    <scope>NUCLEOTIDE SEQUENCE [LARGE SCALE GENOMIC DNA]</scope>
    <source>
        <strain evidence="2">DSM 45161</strain>
    </source>
</reference>
<evidence type="ECO:0000313" key="1">
    <source>
        <dbReference type="EMBL" id="SCG38782.1"/>
    </source>
</evidence>
<dbReference type="InterPro" id="IPR050792">
    <property type="entry name" value="ADP-ribosylglycohydrolase"/>
</dbReference>
<protein>
    <submittedName>
        <fullName evidence="1">ADP-ribosylglycohydrolase</fullName>
    </submittedName>
</protein>
<keyword evidence="1" id="KW-0378">Hydrolase</keyword>
<dbReference type="OrthoDB" id="9798107at2"/>
<gene>
    <name evidence="1" type="ORF">GA0070614_0558</name>
</gene>
<dbReference type="EMBL" id="LT607753">
    <property type="protein sequence ID" value="SCG38782.1"/>
    <property type="molecule type" value="Genomic_DNA"/>
</dbReference>